<dbReference type="AlphaFoldDB" id="A0A517M2A2"/>
<feature type="region of interest" description="Disordered" evidence="2">
    <location>
        <begin position="487"/>
        <end position="537"/>
    </location>
</feature>
<accession>A0A517M2A2</accession>
<keyword evidence="3" id="KW-0812">Transmembrane</keyword>
<keyword evidence="1" id="KW-0175">Coiled coil</keyword>
<dbReference type="GO" id="GO:0015562">
    <property type="term" value="F:efflux transmembrane transporter activity"/>
    <property type="evidence" value="ECO:0007669"/>
    <property type="project" value="TreeGrafter"/>
</dbReference>
<keyword evidence="3" id="KW-1133">Transmembrane helix</keyword>
<dbReference type="PANTHER" id="PTHR30469">
    <property type="entry name" value="MULTIDRUG RESISTANCE PROTEIN MDTA"/>
    <property type="match status" value="1"/>
</dbReference>
<feature type="coiled-coil region" evidence="1">
    <location>
        <begin position="188"/>
        <end position="215"/>
    </location>
</feature>
<dbReference type="GO" id="GO:1990281">
    <property type="term" value="C:efflux pump complex"/>
    <property type="evidence" value="ECO:0007669"/>
    <property type="project" value="TreeGrafter"/>
</dbReference>
<dbReference type="Pfam" id="PF25917">
    <property type="entry name" value="BSH_RND"/>
    <property type="match status" value="1"/>
</dbReference>
<feature type="domain" description="Multidrug resistance protein MdtA-like barrel-sandwich hybrid" evidence="4">
    <location>
        <begin position="82"/>
        <end position="259"/>
    </location>
</feature>
<feature type="compositionally biased region" description="Polar residues" evidence="2">
    <location>
        <begin position="528"/>
        <end position="537"/>
    </location>
</feature>
<dbReference type="SUPFAM" id="SSF111369">
    <property type="entry name" value="HlyD-like secretion proteins"/>
    <property type="match status" value="1"/>
</dbReference>
<keyword evidence="6" id="KW-1185">Reference proteome</keyword>
<dbReference type="EMBL" id="CP036261">
    <property type="protein sequence ID" value="QDS88969.1"/>
    <property type="molecule type" value="Genomic_DNA"/>
</dbReference>
<keyword evidence="3" id="KW-0472">Membrane</keyword>
<dbReference type="RefSeq" id="WP_145346548.1">
    <property type="nucleotide sequence ID" value="NZ_CP036261.1"/>
</dbReference>
<name>A0A517M2A2_9BACT</name>
<dbReference type="KEGG" id="ruv:EC9_31650"/>
<evidence type="ECO:0000313" key="5">
    <source>
        <dbReference type="EMBL" id="QDS88969.1"/>
    </source>
</evidence>
<evidence type="ECO:0000256" key="2">
    <source>
        <dbReference type="SAM" id="MobiDB-lite"/>
    </source>
</evidence>
<protein>
    <submittedName>
        <fullName evidence="5">Inner membrane protein YiaV</fullName>
    </submittedName>
</protein>
<dbReference type="Gene3D" id="1.10.287.470">
    <property type="entry name" value="Helix hairpin bin"/>
    <property type="match status" value="1"/>
</dbReference>
<dbReference type="Gene3D" id="2.40.30.170">
    <property type="match status" value="1"/>
</dbReference>
<organism evidence="5 6">
    <name type="scientific">Rosistilla ulvae</name>
    <dbReference type="NCBI Taxonomy" id="1930277"/>
    <lineage>
        <taxon>Bacteria</taxon>
        <taxon>Pseudomonadati</taxon>
        <taxon>Planctomycetota</taxon>
        <taxon>Planctomycetia</taxon>
        <taxon>Pirellulales</taxon>
        <taxon>Pirellulaceae</taxon>
        <taxon>Rosistilla</taxon>
    </lineage>
</organism>
<evidence type="ECO:0000313" key="6">
    <source>
        <dbReference type="Proteomes" id="UP000319557"/>
    </source>
</evidence>
<dbReference type="PANTHER" id="PTHR30469:SF36">
    <property type="entry name" value="BLL3903 PROTEIN"/>
    <property type="match status" value="1"/>
</dbReference>
<proteinExistence type="predicted"/>
<evidence type="ECO:0000259" key="4">
    <source>
        <dbReference type="Pfam" id="PF25917"/>
    </source>
</evidence>
<dbReference type="Proteomes" id="UP000319557">
    <property type="component" value="Chromosome"/>
</dbReference>
<evidence type="ECO:0000256" key="1">
    <source>
        <dbReference type="SAM" id="Coils"/>
    </source>
</evidence>
<gene>
    <name evidence="5" type="primary">yiaV_2</name>
    <name evidence="5" type="ORF">EC9_31650</name>
</gene>
<feature type="transmembrane region" description="Helical" evidence="3">
    <location>
        <begin position="15"/>
        <end position="36"/>
    </location>
</feature>
<reference evidence="5 6" key="1">
    <citation type="submission" date="2019-02" db="EMBL/GenBank/DDBJ databases">
        <title>Deep-cultivation of Planctomycetes and their phenomic and genomic characterization uncovers novel biology.</title>
        <authorList>
            <person name="Wiegand S."/>
            <person name="Jogler M."/>
            <person name="Boedeker C."/>
            <person name="Pinto D."/>
            <person name="Vollmers J."/>
            <person name="Rivas-Marin E."/>
            <person name="Kohn T."/>
            <person name="Peeters S.H."/>
            <person name="Heuer A."/>
            <person name="Rast P."/>
            <person name="Oberbeckmann S."/>
            <person name="Bunk B."/>
            <person name="Jeske O."/>
            <person name="Meyerdierks A."/>
            <person name="Storesund J.E."/>
            <person name="Kallscheuer N."/>
            <person name="Luecker S."/>
            <person name="Lage O.M."/>
            <person name="Pohl T."/>
            <person name="Merkel B.J."/>
            <person name="Hornburger P."/>
            <person name="Mueller R.-W."/>
            <person name="Bruemmer F."/>
            <person name="Labrenz M."/>
            <person name="Spormann A.M."/>
            <person name="Op den Camp H."/>
            <person name="Overmann J."/>
            <person name="Amann R."/>
            <person name="Jetten M.S.M."/>
            <person name="Mascher T."/>
            <person name="Medema M.H."/>
            <person name="Devos D.P."/>
            <person name="Kaster A.-K."/>
            <person name="Ovreas L."/>
            <person name="Rohde M."/>
            <person name="Galperin M.Y."/>
            <person name="Jogler C."/>
        </authorList>
    </citation>
    <scope>NUCLEOTIDE SEQUENCE [LARGE SCALE GENOMIC DNA]</scope>
    <source>
        <strain evidence="5 6">EC9</strain>
    </source>
</reference>
<dbReference type="Gene3D" id="2.40.50.100">
    <property type="match status" value="1"/>
</dbReference>
<dbReference type="InterPro" id="IPR058625">
    <property type="entry name" value="MdtA-like_BSH"/>
</dbReference>
<dbReference type="OrthoDB" id="233363at2"/>
<sequence length="537" mass="58813">MNESNVAARRSRVHLFINFAVSASVLTMCVIAYTKLGKRERPAMSKPPKPAATVVDTEALRIHEGPVSLTANGVVVPLREIRLATEVAGRVVELSPNMRAGRMVEKDEVLVRLDPIEYELEVQRLVSQQNQEAAELEAIDVSIQNTDALVALSQRRAQLTEAASKRAHSLVRQNAASIAEVDAAEEAELSASAAVVELQNRRRELEAQRKLIVERQASTEVARRRAQLDLDRTVVRAPIRGRVVMSNVEEQSFVAAGTSFVTIEDVSAVEVRSNLTVEQMYWVWNARNSVGNLEEVGSSAAHHLPEVNCNIEYRLGNRTYQWAAVLKRIDGAGIDQDTRTFPCLFRVDSPEAVERIRTNAFALARESANDQSPDSPGVERGVDGPRQLLRGMFVSVHLHVDATRPLYRVSESAIRPGDRIWINRDGKMRIVQIEVVGQIDGDVIVDARLPEHRMARTAASADDSDGASPADVSKLASVIISPVNDPRDGLPVMTAKARDSKAKRPPVGNVGVDSPATDGGQTDRNRPKTTLVSGVAR</sequence>
<evidence type="ECO:0000256" key="3">
    <source>
        <dbReference type="SAM" id="Phobius"/>
    </source>
</evidence>